<dbReference type="SUPFAM" id="SSF53448">
    <property type="entry name" value="Nucleotide-diphospho-sugar transferases"/>
    <property type="match status" value="1"/>
</dbReference>
<sequence>MQSHPHVAIALLNYNGRKHLETYLPSVLNVTYPNHSIWVIDNASTDDSVAFLQQHFPQVKLVVNPMNGGFAQGYNMGLQHIDAPYILLLNTDVAVTPGFLHPLTDSMERQPDMAFIQPRICADKNPQYFEYAGAGGGLMDMLGYPFCRGRLFESVEKDDGQYNDEQLLFWASGAAMLVRKKVFDGLGGFYPFFFMHNEEIDLCWRALNNGWTVGYNGNAVVYHLGGGSLAKESPRKTWFNFRNNLIMLTRNMPISWLVLLLPIRLGLDMAAALQMLLSNNSSNALSVIKAWGAFLSWLVMPGSQKWPGHRQSFRGPGRYRGSIVWQHFVKKHRQTSAFYKP</sequence>
<feature type="domain" description="Glycosyltransferase 2-like" evidence="4">
    <location>
        <begin position="13"/>
        <end position="184"/>
    </location>
</feature>
<evidence type="ECO:0000256" key="3">
    <source>
        <dbReference type="ARBA" id="ARBA00022679"/>
    </source>
</evidence>
<dbReference type="PANTHER" id="PTHR43179">
    <property type="entry name" value="RHAMNOSYLTRANSFERASE WBBL"/>
    <property type="match status" value="1"/>
</dbReference>
<gene>
    <name evidence="5" type="ORF">GLV81_05655</name>
</gene>
<evidence type="ECO:0000313" key="6">
    <source>
        <dbReference type="Proteomes" id="UP000426027"/>
    </source>
</evidence>
<keyword evidence="3 5" id="KW-0808">Transferase</keyword>
<dbReference type="KEGG" id="fls:GLV81_05655"/>
<dbReference type="EMBL" id="CP046566">
    <property type="protein sequence ID" value="QGW27647.1"/>
    <property type="molecule type" value="Genomic_DNA"/>
</dbReference>
<dbReference type="Proteomes" id="UP000426027">
    <property type="component" value="Chromosome"/>
</dbReference>
<dbReference type="Gene3D" id="3.90.550.10">
    <property type="entry name" value="Spore Coat Polysaccharide Biosynthesis Protein SpsA, Chain A"/>
    <property type="match status" value="1"/>
</dbReference>
<proteinExistence type="inferred from homology"/>
<keyword evidence="6" id="KW-1185">Reference proteome</keyword>
<dbReference type="InterPro" id="IPR029044">
    <property type="entry name" value="Nucleotide-diphossugar_trans"/>
</dbReference>
<dbReference type="AlphaFoldDB" id="A0A6I6G604"/>
<dbReference type="CDD" id="cd04186">
    <property type="entry name" value="GT_2_like_c"/>
    <property type="match status" value="1"/>
</dbReference>
<reference evidence="5 6" key="1">
    <citation type="submission" date="2019-11" db="EMBL/GenBank/DDBJ databases">
        <authorList>
            <person name="Im W.T."/>
        </authorList>
    </citation>
    <scope>NUCLEOTIDE SEQUENCE [LARGE SCALE GENOMIC DNA]</scope>
    <source>
        <strain evidence="5 6">SB-02</strain>
    </source>
</reference>
<keyword evidence="2" id="KW-0328">Glycosyltransferase</keyword>
<evidence type="ECO:0000256" key="1">
    <source>
        <dbReference type="ARBA" id="ARBA00006739"/>
    </source>
</evidence>
<evidence type="ECO:0000259" key="4">
    <source>
        <dbReference type="Pfam" id="PF00535"/>
    </source>
</evidence>
<name>A0A6I6G604_9BACT</name>
<protein>
    <submittedName>
        <fullName evidence="5">Glycosyltransferase</fullName>
    </submittedName>
</protein>
<dbReference type="Pfam" id="PF00535">
    <property type="entry name" value="Glycos_transf_2"/>
    <property type="match status" value="1"/>
</dbReference>
<accession>A0A6I6G604</accession>
<dbReference type="RefSeq" id="WP_157477610.1">
    <property type="nucleotide sequence ID" value="NZ_CP046566.1"/>
</dbReference>
<organism evidence="5 6">
    <name type="scientific">Phnomibacter ginsenosidimutans</name>
    <dbReference type="NCBI Taxonomy" id="2676868"/>
    <lineage>
        <taxon>Bacteria</taxon>
        <taxon>Pseudomonadati</taxon>
        <taxon>Bacteroidota</taxon>
        <taxon>Chitinophagia</taxon>
        <taxon>Chitinophagales</taxon>
        <taxon>Chitinophagaceae</taxon>
        <taxon>Phnomibacter</taxon>
    </lineage>
</organism>
<dbReference type="InterPro" id="IPR001173">
    <property type="entry name" value="Glyco_trans_2-like"/>
</dbReference>
<evidence type="ECO:0000256" key="2">
    <source>
        <dbReference type="ARBA" id="ARBA00022676"/>
    </source>
</evidence>
<dbReference type="PANTHER" id="PTHR43179:SF12">
    <property type="entry name" value="GALACTOFURANOSYLTRANSFERASE GLFT2"/>
    <property type="match status" value="1"/>
</dbReference>
<evidence type="ECO:0000313" key="5">
    <source>
        <dbReference type="EMBL" id="QGW27647.1"/>
    </source>
</evidence>
<dbReference type="GO" id="GO:0016757">
    <property type="term" value="F:glycosyltransferase activity"/>
    <property type="evidence" value="ECO:0007669"/>
    <property type="project" value="UniProtKB-KW"/>
</dbReference>
<comment type="similarity">
    <text evidence="1">Belongs to the glycosyltransferase 2 family.</text>
</comment>